<dbReference type="EMBL" id="UZAL01047152">
    <property type="protein sequence ID" value="VDP84739.1"/>
    <property type="molecule type" value="Genomic_DNA"/>
</dbReference>
<dbReference type="AlphaFoldDB" id="A0A3P8KV48"/>
<evidence type="ECO:0000313" key="2">
    <source>
        <dbReference type="Proteomes" id="UP000269396"/>
    </source>
</evidence>
<organism evidence="1 2">
    <name type="scientific">Schistosoma mattheei</name>
    <dbReference type="NCBI Taxonomy" id="31246"/>
    <lineage>
        <taxon>Eukaryota</taxon>
        <taxon>Metazoa</taxon>
        <taxon>Spiralia</taxon>
        <taxon>Lophotrochozoa</taxon>
        <taxon>Platyhelminthes</taxon>
        <taxon>Trematoda</taxon>
        <taxon>Digenea</taxon>
        <taxon>Strigeidida</taxon>
        <taxon>Schistosomatoidea</taxon>
        <taxon>Schistosomatidae</taxon>
        <taxon>Schistosoma</taxon>
    </lineage>
</organism>
<reference evidence="1 2" key="1">
    <citation type="submission" date="2018-11" db="EMBL/GenBank/DDBJ databases">
        <authorList>
            <consortium name="Pathogen Informatics"/>
        </authorList>
    </citation>
    <scope>NUCLEOTIDE SEQUENCE [LARGE SCALE GENOMIC DNA]</scope>
    <source>
        <strain>Denwood</strain>
        <strain evidence="2">Zambia</strain>
    </source>
</reference>
<gene>
    <name evidence="1" type="ORF">SMTD_LOCUS21381</name>
</gene>
<protein>
    <submittedName>
        <fullName evidence="1">Uncharacterized protein</fullName>
    </submittedName>
</protein>
<sequence>MEHQSISHLNIINNKYLHRNSIQGMNSNEQNIIHHLDTTTTTTTTILPLCNSRKSSKLYSFNENINNYELSLNEAQLLTEETSKKLNQIKYKMNSSHKIYCCCHGDNYHRKCRNNKINPEENLIHLTNRGEILENPNLIFNVS</sequence>
<keyword evidence="2" id="KW-1185">Reference proteome</keyword>
<name>A0A3P8KV48_9TREM</name>
<dbReference type="Proteomes" id="UP000269396">
    <property type="component" value="Unassembled WGS sequence"/>
</dbReference>
<proteinExistence type="predicted"/>
<accession>A0A3P8KV48</accession>
<evidence type="ECO:0000313" key="1">
    <source>
        <dbReference type="EMBL" id="VDP84739.1"/>
    </source>
</evidence>